<organism evidence="3 4">
    <name type="scientific">Sphaerosporella brunnea</name>
    <dbReference type="NCBI Taxonomy" id="1250544"/>
    <lineage>
        <taxon>Eukaryota</taxon>
        <taxon>Fungi</taxon>
        <taxon>Dikarya</taxon>
        <taxon>Ascomycota</taxon>
        <taxon>Pezizomycotina</taxon>
        <taxon>Pezizomycetes</taxon>
        <taxon>Pezizales</taxon>
        <taxon>Pyronemataceae</taxon>
        <taxon>Sphaerosporella</taxon>
    </lineage>
</organism>
<feature type="transmembrane region" description="Helical" evidence="2">
    <location>
        <begin position="133"/>
        <end position="152"/>
    </location>
</feature>
<evidence type="ECO:0000256" key="2">
    <source>
        <dbReference type="SAM" id="Phobius"/>
    </source>
</evidence>
<accession>A0A5J5F0E8</accession>
<proteinExistence type="predicted"/>
<keyword evidence="2" id="KW-0812">Transmembrane</keyword>
<keyword evidence="4" id="KW-1185">Reference proteome</keyword>
<dbReference type="InParanoid" id="A0A5J5F0E8"/>
<evidence type="ECO:0000313" key="4">
    <source>
        <dbReference type="Proteomes" id="UP000326924"/>
    </source>
</evidence>
<feature type="compositionally biased region" description="Low complexity" evidence="1">
    <location>
        <begin position="115"/>
        <end position="128"/>
    </location>
</feature>
<dbReference type="Proteomes" id="UP000326924">
    <property type="component" value="Unassembled WGS sequence"/>
</dbReference>
<reference evidence="3 4" key="1">
    <citation type="submission" date="2019-09" db="EMBL/GenBank/DDBJ databases">
        <title>Draft genome of the ectomycorrhizal ascomycete Sphaerosporella brunnea.</title>
        <authorList>
            <consortium name="DOE Joint Genome Institute"/>
            <person name="Benucci G.M."/>
            <person name="Marozzi G."/>
            <person name="Antonielli L."/>
            <person name="Sanchez S."/>
            <person name="Marco P."/>
            <person name="Wang X."/>
            <person name="Falini L.B."/>
            <person name="Barry K."/>
            <person name="Haridas S."/>
            <person name="Lipzen A."/>
            <person name="Labutti K."/>
            <person name="Grigoriev I.V."/>
            <person name="Murat C."/>
            <person name="Martin F."/>
            <person name="Albertini E."/>
            <person name="Donnini D."/>
            <person name="Bonito G."/>
        </authorList>
    </citation>
    <scope>NUCLEOTIDE SEQUENCE [LARGE SCALE GENOMIC DNA]</scope>
    <source>
        <strain evidence="3 4">Sb_GMNB300</strain>
    </source>
</reference>
<keyword evidence="2" id="KW-0472">Membrane</keyword>
<feature type="region of interest" description="Disordered" evidence="1">
    <location>
        <begin position="30"/>
        <end position="128"/>
    </location>
</feature>
<keyword evidence="2" id="KW-1133">Transmembrane helix</keyword>
<gene>
    <name evidence="3" type="ORF">FN846DRAFT_624784</name>
</gene>
<feature type="compositionally biased region" description="Basic residues" evidence="1">
    <location>
        <begin position="102"/>
        <end position="114"/>
    </location>
</feature>
<dbReference type="AlphaFoldDB" id="A0A5J5F0E8"/>
<evidence type="ECO:0000313" key="3">
    <source>
        <dbReference type="EMBL" id="KAA8909328.1"/>
    </source>
</evidence>
<comment type="caution">
    <text evidence="3">The sequence shown here is derived from an EMBL/GenBank/DDBJ whole genome shotgun (WGS) entry which is preliminary data.</text>
</comment>
<name>A0A5J5F0E8_9PEZI</name>
<evidence type="ECO:0000256" key="1">
    <source>
        <dbReference type="SAM" id="MobiDB-lite"/>
    </source>
</evidence>
<dbReference type="EMBL" id="VXIS01000059">
    <property type="protein sequence ID" value="KAA8909328.1"/>
    <property type="molecule type" value="Genomic_DNA"/>
</dbReference>
<protein>
    <submittedName>
        <fullName evidence="3">Uncharacterized protein</fullName>
    </submittedName>
</protein>
<feature type="compositionally biased region" description="Low complexity" evidence="1">
    <location>
        <begin position="71"/>
        <end position="87"/>
    </location>
</feature>
<sequence length="169" mass="18352">MTANRVFFGTISTLGDAAFCSQQSWSRQKKKKRSLYQQHPAHAITHSRLRRRAIISSRSPTYPATESTHKTSLNTSPASATAPSKSSVLNTPKVAAGWGSAGRRRRRRRCRRSSAKLWRSRSSSPASSSSDSVVAVVVVVMVVVVVVLLLLLNAGEPGGRGASICVRRH</sequence>